<evidence type="ECO:0000313" key="1">
    <source>
        <dbReference type="EMBL" id="KAI7798632.1"/>
    </source>
</evidence>
<accession>A0A9W7WER3</accession>
<name>A0A9W7WER3_TRIRA</name>
<reference evidence="1" key="1">
    <citation type="submission" date="2021-02" db="EMBL/GenBank/DDBJ databases">
        <title>Comparative genomics reveals that relaxation of natural selection precedes convergent phenotypic evolution of cavefish.</title>
        <authorList>
            <person name="Peng Z."/>
        </authorList>
    </citation>
    <scope>NUCLEOTIDE SEQUENCE</scope>
    <source>
        <tissue evidence="1">Muscle</tissue>
    </source>
</reference>
<feature type="non-terminal residue" evidence="1">
    <location>
        <position position="1"/>
    </location>
</feature>
<feature type="non-terminal residue" evidence="1">
    <location>
        <position position="68"/>
    </location>
</feature>
<protein>
    <submittedName>
        <fullName evidence="1">Uncharacterized protein</fullName>
    </submittedName>
</protein>
<organism evidence="1 2">
    <name type="scientific">Triplophysa rosa</name>
    <name type="common">Cave loach</name>
    <dbReference type="NCBI Taxonomy" id="992332"/>
    <lineage>
        <taxon>Eukaryota</taxon>
        <taxon>Metazoa</taxon>
        <taxon>Chordata</taxon>
        <taxon>Craniata</taxon>
        <taxon>Vertebrata</taxon>
        <taxon>Euteleostomi</taxon>
        <taxon>Actinopterygii</taxon>
        <taxon>Neopterygii</taxon>
        <taxon>Teleostei</taxon>
        <taxon>Ostariophysi</taxon>
        <taxon>Cypriniformes</taxon>
        <taxon>Nemacheilidae</taxon>
        <taxon>Triplophysa</taxon>
    </lineage>
</organism>
<sequence>TRHECDASSERESRSGLISQSRLNVPLRFMSAHAPHDRHVGVCLYRFSYICEGQMSSVPHGAAAPPGT</sequence>
<evidence type="ECO:0000313" key="2">
    <source>
        <dbReference type="Proteomes" id="UP001059041"/>
    </source>
</evidence>
<gene>
    <name evidence="1" type="ORF">IRJ41_010660</name>
</gene>
<dbReference type="EMBL" id="JAFHDT010000016">
    <property type="protein sequence ID" value="KAI7798632.1"/>
    <property type="molecule type" value="Genomic_DNA"/>
</dbReference>
<dbReference type="Proteomes" id="UP001059041">
    <property type="component" value="Linkage Group LG16"/>
</dbReference>
<comment type="caution">
    <text evidence="1">The sequence shown here is derived from an EMBL/GenBank/DDBJ whole genome shotgun (WGS) entry which is preliminary data.</text>
</comment>
<proteinExistence type="predicted"/>
<dbReference type="AlphaFoldDB" id="A0A9W7WER3"/>
<keyword evidence="2" id="KW-1185">Reference proteome</keyword>